<dbReference type="Pfam" id="PF13302">
    <property type="entry name" value="Acetyltransf_3"/>
    <property type="match status" value="1"/>
</dbReference>
<evidence type="ECO:0000313" key="2">
    <source>
        <dbReference type="EMBL" id="THG98011.1"/>
    </source>
</evidence>
<evidence type="ECO:0000259" key="1">
    <source>
        <dbReference type="PROSITE" id="PS51186"/>
    </source>
</evidence>
<dbReference type="AlphaFoldDB" id="A0A4S4KI74"/>
<dbReference type="PROSITE" id="PS51186">
    <property type="entry name" value="GNAT"/>
    <property type="match status" value="1"/>
</dbReference>
<dbReference type="PANTHER" id="PTHR43441:SF5">
    <property type="entry name" value="FAMILY ACETYLTRANSFERASE, PUTATIVE-RELATED"/>
    <property type="match status" value="1"/>
</dbReference>
<dbReference type="GO" id="GO:1990189">
    <property type="term" value="F:protein N-terminal-serine acetyltransferase activity"/>
    <property type="evidence" value="ECO:0007669"/>
    <property type="project" value="TreeGrafter"/>
</dbReference>
<keyword evidence="3" id="KW-1185">Reference proteome</keyword>
<dbReference type="InterPro" id="IPR016181">
    <property type="entry name" value="Acyl_CoA_acyltransferase"/>
</dbReference>
<gene>
    <name evidence="2" type="ORF">EW026_g4094</name>
</gene>
<sequence>MYDYIPFAPFPTLPAFLNWVETRIRCDPTLVLFAVLDKSKTSDAYPSEESPQASLAGIIGLLDTSPDHLRTEIGLLFTLPTYWRTHITANAVGLLLSWCFDELGMRRVQWRSDPMNVASIRVAERMGFQRERVKRWDRVLAPGKEGVGVRADDVMPEGKGLHTMYLAICWDDWGEWRERVLEVMNRNLKSGPSSNAERSMS</sequence>
<dbReference type="SUPFAM" id="SSF55729">
    <property type="entry name" value="Acyl-CoA N-acyltransferases (Nat)"/>
    <property type="match status" value="1"/>
</dbReference>
<feature type="domain" description="N-acetyltransferase" evidence="1">
    <location>
        <begin position="2"/>
        <end position="145"/>
    </location>
</feature>
<dbReference type="InterPro" id="IPR051908">
    <property type="entry name" value="Ribosomal_N-acetyltransferase"/>
</dbReference>
<evidence type="ECO:0000313" key="3">
    <source>
        <dbReference type="Proteomes" id="UP000309038"/>
    </source>
</evidence>
<comment type="caution">
    <text evidence="2">The sequence shown here is derived from an EMBL/GenBank/DDBJ whole genome shotgun (WGS) entry which is preliminary data.</text>
</comment>
<proteinExistence type="predicted"/>
<dbReference type="GO" id="GO:0008999">
    <property type="term" value="F:protein-N-terminal-alanine acetyltransferase activity"/>
    <property type="evidence" value="ECO:0007669"/>
    <property type="project" value="TreeGrafter"/>
</dbReference>
<dbReference type="Gene3D" id="3.40.630.30">
    <property type="match status" value="1"/>
</dbReference>
<dbReference type="EMBL" id="SGPJ01000138">
    <property type="protein sequence ID" value="THG98011.1"/>
    <property type="molecule type" value="Genomic_DNA"/>
</dbReference>
<reference evidence="2 3" key="1">
    <citation type="submission" date="2019-02" db="EMBL/GenBank/DDBJ databases">
        <title>Genome sequencing of the rare red list fungi Phlebia centrifuga.</title>
        <authorList>
            <person name="Buettner E."/>
            <person name="Kellner H."/>
        </authorList>
    </citation>
    <scope>NUCLEOTIDE SEQUENCE [LARGE SCALE GENOMIC DNA]</scope>
    <source>
        <strain evidence="2 3">DSM 108282</strain>
    </source>
</reference>
<dbReference type="InterPro" id="IPR000182">
    <property type="entry name" value="GNAT_dom"/>
</dbReference>
<organism evidence="2 3">
    <name type="scientific">Hermanssonia centrifuga</name>
    <dbReference type="NCBI Taxonomy" id="98765"/>
    <lineage>
        <taxon>Eukaryota</taxon>
        <taxon>Fungi</taxon>
        <taxon>Dikarya</taxon>
        <taxon>Basidiomycota</taxon>
        <taxon>Agaricomycotina</taxon>
        <taxon>Agaricomycetes</taxon>
        <taxon>Polyporales</taxon>
        <taxon>Meruliaceae</taxon>
        <taxon>Hermanssonia</taxon>
    </lineage>
</organism>
<name>A0A4S4KI74_9APHY</name>
<protein>
    <recommendedName>
        <fullName evidence="1">N-acetyltransferase domain-containing protein</fullName>
    </recommendedName>
</protein>
<accession>A0A4S4KI74</accession>
<dbReference type="PANTHER" id="PTHR43441">
    <property type="entry name" value="RIBOSOMAL-PROTEIN-SERINE ACETYLTRANSFERASE"/>
    <property type="match status" value="1"/>
</dbReference>
<dbReference type="Proteomes" id="UP000309038">
    <property type="component" value="Unassembled WGS sequence"/>
</dbReference>